<dbReference type="Gene3D" id="1.20.140.150">
    <property type="match status" value="1"/>
</dbReference>
<reference evidence="12 13" key="1">
    <citation type="submission" date="2019-04" db="EMBL/GenBank/DDBJ databases">
        <authorList>
            <consortium name="Wellcome Sanger Institute Data Sharing"/>
        </authorList>
    </citation>
    <scope>NUCLEOTIDE SEQUENCE [LARGE SCALE GENOMIC DNA]</scope>
</reference>
<accession>A0A8C9TJC9</accession>
<dbReference type="PANTHER" id="PTHR12002">
    <property type="entry name" value="CLAUDIN"/>
    <property type="match status" value="1"/>
</dbReference>
<dbReference type="PRINTS" id="PR01077">
    <property type="entry name" value="CLAUDIN"/>
</dbReference>
<evidence type="ECO:0000256" key="10">
    <source>
        <dbReference type="SAM" id="MobiDB-lite"/>
    </source>
</evidence>
<keyword evidence="8 11" id="KW-1133">Transmembrane helix</keyword>
<evidence type="ECO:0000256" key="7">
    <source>
        <dbReference type="ARBA" id="ARBA00022949"/>
    </source>
</evidence>
<dbReference type="InterPro" id="IPR006187">
    <property type="entry name" value="Claudin"/>
</dbReference>
<keyword evidence="9 11" id="KW-0472">Membrane</keyword>
<dbReference type="Proteomes" id="UP000694397">
    <property type="component" value="Chromosome 12"/>
</dbReference>
<feature type="compositionally biased region" description="Basic residues" evidence="10">
    <location>
        <begin position="315"/>
        <end position="324"/>
    </location>
</feature>
<keyword evidence="6 11" id="KW-0812">Transmembrane</keyword>
<keyword evidence="4" id="KW-0796">Tight junction</keyword>
<evidence type="ECO:0000313" key="13">
    <source>
        <dbReference type="Proteomes" id="UP000694397"/>
    </source>
</evidence>
<dbReference type="GO" id="GO:0005198">
    <property type="term" value="F:structural molecule activity"/>
    <property type="evidence" value="ECO:0007669"/>
    <property type="project" value="InterPro"/>
</dbReference>
<comment type="similarity">
    <text evidence="3">Belongs to the claudin family.</text>
</comment>
<feature type="transmembrane region" description="Helical" evidence="11">
    <location>
        <begin position="7"/>
        <end position="27"/>
    </location>
</feature>
<evidence type="ECO:0000256" key="8">
    <source>
        <dbReference type="ARBA" id="ARBA00022989"/>
    </source>
</evidence>
<proteinExistence type="inferred from homology"/>
<dbReference type="Pfam" id="PF00822">
    <property type="entry name" value="PMP22_Claudin"/>
    <property type="match status" value="1"/>
</dbReference>
<evidence type="ECO:0000256" key="1">
    <source>
        <dbReference type="ARBA" id="ARBA00004435"/>
    </source>
</evidence>
<sequence>MNVRAMQIWGFLFNVLGWIFVACTMAMEFWKISGIGGQGGSNIMKVAWYWSSLWRSCFTDSTAITSCIDFPVLWSVEDYIQVVRALLMSALCMGVLAFVLSFMGLECTYIGGKEPGKRKLLISGAFLHILSGLLSFTGYVCYAHQVSAEYFNPNFIGLRFELGTPLFLGWVGSVFEITGGTFYCISVRKLMPHSRCSLLIVSTEAWRGVSEDFFVMWAYGIESTCFLSKLLTPPPPPKICSTSKISVDVKTEEPKSVEAKRTAKSRTSRKSELSLELKDFAKTNVSLSEVSSVSDFHSNVSDAESSVTSESGRPGNKKLKTTYI</sequence>
<dbReference type="GeneTree" id="ENSGT00940000166422"/>
<reference evidence="12" key="2">
    <citation type="submission" date="2025-08" db="UniProtKB">
        <authorList>
            <consortium name="Ensembl"/>
        </authorList>
    </citation>
    <scope>IDENTIFICATION</scope>
</reference>
<feature type="transmembrane region" description="Helical" evidence="11">
    <location>
        <begin position="120"/>
        <end position="145"/>
    </location>
</feature>
<dbReference type="PROSITE" id="PS51257">
    <property type="entry name" value="PROKAR_LIPOPROTEIN"/>
    <property type="match status" value="1"/>
</dbReference>
<evidence type="ECO:0000256" key="5">
    <source>
        <dbReference type="ARBA" id="ARBA00022475"/>
    </source>
</evidence>
<feature type="transmembrane region" description="Helical" evidence="11">
    <location>
        <begin position="165"/>
        <end position="185"/>
    </location>
</feature>
<keyword evidence="5" id="KW-1003">Cell membrane</keyword>
<name>A0A8C9TJC9_SCLFO</name>
<keyword evidence="7" id="KW-0965">Cell junction</keyword>
<reference evidence="12" key="3">
    <citation type="submission" date="2025-09" db="UniProtKB">
        <authorList>
            <consortium name="Ensembl"/>
        </authorList>
    </citation>
    <scope>IDENTIFICATION</scope>
</reference>
<evidence type="ECO:0000256" key="9">
    <source>
        <dbReference type="ARBA" id="ARBA00023136"/>
    </source>
</evidence>
<evidence type="ECO:0000256" key="6">
    <source>
        <dbReference type="ARBA" id="ARBA00022692"/>
    </source>
</evidence>
<evidence type="ECO:0000256" key="4">
    <source>
        <dbReference type="ARBA" id="ARBA00022427"/>
    </source>
</evidence>
<comment type="subcellular location">
    <subcellularLocation>
        <location evidence="1">Cell junction</location>
        <location evidence="1">Tight junction</location>
    </subcellularLocation>
    <subcellularLocation>
        <location evidence="2">Cell membrane</location>
        <topology evidence="2">Multi-pass membrane protein</topology>
    </subcellularLocation>
</comment>
<evidence type="ECO:0000313" key="12">
    <source>
        <dbReference type="Ensembl" id="ENSSFOP00015048755.1"/>
    </source>
</evidence>
<evidence type="ECO:0000256" key="11">
    <source>
        <dbReference type="SAM" id="Phobius"/>
    </source>
</evidence>
<dbReference type="AlphaFoldDB" id="A0A8C9TJC9"/>
<keyword evidence="13" id="KW-1185">Reference proteome</keyword>
<dbReference type="GO" id="GO:0005886">
    <property type="term" value="C:plasma membrane"/>
    <property type="evidence" value="ECO:0007669"/>
    <property type="project" value="UniProtKB-SubCell"/>
</dbReference>
<feature type="compositionally biased region" description="Polar residues" evidence="10">
    <location>
        <begin position="289"/>
        <end position="311"/>
    </location>
</feature>
<evidence type="ECO:0000256" key="2">
    <source>
        <dbReference type="ARBA" id="ARBA00004651"/>
    </source>
</evidence>
<dbReference type="InterPro" id="IPR004031">
    <property type="entry name" value="PMP22/EMP/MP20/Claudin"/>
</dbReference>
<dbReference type="Ensembl" id="ENSSFOT00015048816.1">
    <property type="protein sequence ID" value="ENSSFOP00015048755.1"/>
    <property type="gene ID" value="ENSSFOG00015005802.2"/>
</dbReference>
<dbReference type="OrthoDB" id="8909271at2759"/>
<dbReference type="GO" id="GO:0005923">
    <property type="term" value="C:bicellular tight junction"/>
    <property type="evidence" value="ECO:0007669"/>
    <property type="project" value="UniProtKB-SubCell"/>
</dbReference>
<organism evidence="12 13">
    <name type="scientific">Scleropages formosus</name>
    <name type="common">Asian bonytongue</name>
    <name type="synonym">Osteoglossum formosum</name>
    <dbReference type="NCBI Taxonomy" id="113540"/>
    <lineage>
        <taxon>Eukaryota</taxon>
        <taxon>Metazoa</taxon>
        <taxon>Chordata</taxon>
        <taxon>Craniata</taxon>
        <taxon>Vertebrata</taxon>
        <taxon>Euteleostomi</taxon>
        <taxon>Actinopterygii</taxon>
        <taxon>Neopterygii</taxon>
        <taxon>Teleostei</taxon>
        <taxon>Osteoglossocephala</taxon>
        <taxon>Osteoglossomorpha</taxon>
        <taxon>Osteoglossiformes</taxon>
        <taxon>Osteoglossidae</taxon>
        <taxon>Scleropages</taxon>
    </lineage>
</organism>
<feature type="region of interest" description="Disordered" evidence="10">
    <location>
        <begin position="289"/>
        <end position="324"/>
    </location>
</feature>
<evidence type="ECO:0000256" key="3">
    <source>
        <dbReference type="ARBA" id="ARBA00008295"/>
    </source>
</evidence>
<feature type="transmembrane region" description="Helical" evidence="11">
    <location>
        <begin position="79"/>
        <end position="100"/>
    </location>
</feature>
<protein>
    <submittedName>
        <fullName evidence="12">Claudin 10e</fullName>
    </submittedName>
</protein>